<dbReference type="AlphaFoldDB" id="A0A6B8MD21"/>
<dbReference type="SFLD" id="SFLDG01067">
    <property type="entry name" value="SPASM/twitch_domain_containing"/>
    <property type="match status" value="1"/>
</dbReference>
<dbReference type="InterPro" id="IPR058240">
    <property type="entry name" value="rSAM_sf"/>
</dbReference>
<keyword evidence="2" id="KW-0949">S-adenosyl-L-methionine</keyword>
<accession>A0A6B8MD21</accession>
<evidence type="ECO:0000313" key="7">
    <source>
        <dbReference type="EMBL" id="QGM98540.1"/>
    </source>
</evidence>
<dbReference type="GO" id="GO:0003824">
    <property type="term" value="F:catalytic activity"/>
    <property type="evidence" value="ECO:0007669"/>
    <property type="project" value="InterPro"/>
</dbReference>
<dbReference type="InterPro" id="IPR050377">
    <property type="entry name" value="Radical_SAM_PqqE_MftC-like"/>
</dbReference>
<dbReference type="Pfam" id="PF04055">
    <property type="entry name" value="Radical_SAM"/>
    <property type="match status" value="1"/>
</dbReference>
<evidence type="ECO:0000259" key="6">
    <source>
        <dbReference type="PROSITE" id="PS51918"/>
    </source>
</evidence>
<dbReference type="PANTHER" id="PTHR11228:SF7">
    <property type="entry name" value="PQQA PEPTIDE CYCLASE"/>
    <property type="match status" value="1"/>
</dbReference>
<keyword evidence="8" id="KW-1185">Reference proteome</keyword>
<dbReference type="InterPro" id="IPR013785">
    <property type="entry name" value="Aldolase_TIM"/>
</dbReference>
<dbReference type="KEGG" id="mpar:F7D14_14360"/>
<keyword evidence="3" id="KW-0479">Metal-binding</keyword>
<reference evidence="7 8" key="1">
    <citation type="submission" date="2019-09" db="EMBL/GenBank/DDBJ databases">
        <title>Isolation and complete genome sequencing of Methylocystis species.</title>
        <authorList>
            <person name="Rumah B.L."/>
            <person name="Stead C.E."/>
            <person name="Stevens B.C."/>
            <person name="Minton N.P."/>
            <person name="Grosse-Honebrink A."/>
            <person name="Zhang Y."/>
        </authorList>
    </citation>
    <scope>NUCLEOTIDE SEQUENCE [LARGE SCALE GENOMIC DNA]</scope>
    <source>
        <strain evidence="7 8">BRCS2</strain>
    </source>
</reference>
<proteinExistence type="predicted"/>
<dbReference type="InterPro" id="IPR006638">
    <property type="entry name" value="Elp3/MiaA/NifB-like_rSAM"/>
</dbReference>
<dbReference type="Proteomes" id="UP000422569">
    <property type="component" value="Chromosome"/>
</dbReference>
<feature type="domain" description="Radical SAM core" evidence="6">
    <location>
        <begin position="13"/>
        <end position="237"/>
    </location>
</feature>
<evidence type="ECO:0000256" key="2">
    <source>
        <dbReference type="ARBA" id="ARBA00022691"/>
    </source>
</evidence>
<dbReference type="SMART" id="SM00729">
    <property type="entry name" value="Elp3"/>
    <property type="match status" value="1"/>
</dbReference>
<keyword evidence="4" id="KW-0408">Iron</keyword>
<dbReference type="Gene3D" id="3.20.20.70">
    <property type="entry name" value="Aldolase class I"/>
    <property type="match status" value="1"/>
</dbReference>
<dbReference type="SUPFAM" id="SSF102114">
    <property type="entry name" value="Radical SAM enzymes"/>
    <property type="match status" value="1"/>
</dbReference>
<dbReference type="PROSITE" id="PS51918">
    <property type="entry name" value="RADICAL_SAM"/>
    <property type="match status" value="1"/>
</dbReference>
<dbReference type="SFLD" id="SFLDS00029">
    <property type="entry name" value="Radical_SAM"/>
    <property type="match status" value="1"/>
</dbReference>
<name>A0A6B8MD21_9HYPH</name>
<protein>
    <submittedName>
        <fullName evidence="7">Radical SAM protein</fullName>
    </submittedName>
</protein>
<dbReference type="PANTHER" id="PTHR11228">
    <property type="entry name" value="RADICAL SAM DOMAIN PROTEIN"/>
    <property type="match status" value="1"/>
</dbReference>
<evidence type="ECO:0000256" key="4">
    <source>
        <dbReference type="ARBA" id="ARBA00023004"/>
    </source>
</evidence>
<evidence type="ECO:0000256" key="1">
    <source>
        <dbReference type="ARBA" id="ARBA00001966"/>
    </source>
</evidence>
<sequence length="344" mass="36981">MTRVASGDAPGRSGFLPARTIHLHPTRLCNLTCRHCYSHSSPHRRSHLDLATLLRALAALRGEGYEQLSVSGGEPLLYPRLDALVSAAQDQGYRLSLITNGSTITPANVPLLASLDFVAVSVDGREPLHNQIRGQKDAFARTMRGLRRLREAGARFAIIFAATRQSLVDIVPVAEIAMQHGAVALHLRPLVLTGRAAANCGDLGLRQTDLDRLFLIAHALRHELGKELAIQLDLVPASAALANRCAYRALAENSDGPLSDLINPLVISADGVAKPLTYDFPAAYDICTIDDLCVAGRGAIVPERLNAFRITMLDALGKLDPEAGLLDWFFYLTGCAAASEKATA</sequence>
<evidence type="ECO:0000313" key="8">
    <source>
        <dbReference type="Proteomes" id="UP000422569"/>
    </source>
</evidence>
<keyword evidence="5" id="KW-0411">Iron-sulfur</keyword>
<organism evidence="7 8">
    <name type="scientific">Methylocystis parvus</name>
    <dbReference type="NCBI Taxonomy" id="134"/>
    <lineage>
        <taxon>Bacteria</taxon>
        <taxon>Pseudomonadati</taxon>
        <taxon>Pseudomonadota</taxon>
        <taxon>Alphaproteobacteria</taxon>
        <taxon>Hyphomicrobiales</taxon>
        <taxon>Methylocystaceae</taxon>
        <taxon>Methylocystis</taxon>
    </lineage>
</organism>
<dbReference type="InterPro" id="IPR007197">
    <property type="entry name" value="rSAM"/>
</dbReference>
<dbReference type="EMBL" id="CP044331">
    <property type="protein sequence ID" value="QGM98540.1"/>
    <property type="molecule type" value="Genomic_DNA"/>
</dbReference>
<dbReference type="GO" id="GO:0046872">
    <property type="term" value="F:metal ion binding"/>
    <property type="evidence" value="ECO:0007669"/>
    <property type="project" value="UniProtKB-KW"/>
</dbReference>
<gene>
    <name evidence="7" type="ORF">F7D14_14360</name>
</gene>
<dbReference type="GO" id="GO:0051536">
    <property type="term" value="F:iron-sulfur cluster binding"/>
    <property type="evidence" value="ECO:0007669"/>
    <property type="project" value="UniProtKB-KW"/>
</dbReference>
<evidence type="ECO:0000256" key="3">
    <source>
        <dbReference type="ARBA" id="ARBA00022723"/>
    </source>
</evidence>
<dbReference type="CDD" id="cd01335">
    <property type="entry name" value="Radical_SAM"/>
    <property type="match status" value="1"/>
</dbReference>
<comment type="cofactor">
    <cofactor evidence="1">
        <name>[4Fe-4S] cluster</name>
        <dbReference type="ChEBI" id="CHEBI:49883"/>
    </cofactor>
</comment>
<evidence type="ECO:0000256" key="5">
    <source>
        <dbReference type="ARBA" id="ARBA00023014"/>
    </source>
</evidence>